<comment type="similarity">
    <text evidence="1">Belongs to the short-chain dehydrogenases/reductases (SDR) family.</text>
</comment>
<dbReference type="InterPro" id="IPR057326">
    <property type="entry name" value="KR_dom"/>
</dbReference>
<dbReference type="SMART" id="SM00822">
    <property type="entry name" value="PKS_KR"/>
    <property type="match status" value="1"/>
</dbReference>
<dbReference type="SUPFAM" id="SSF51735">
    <property type="entry name" value="NAD(P)-binding Rossmann-fold domains"/>
    <property type="match status" value="1"/>
</dbReference>
<dbReference type="InterPro" id="IPR002347">
    <property type="entry name" value="SDR_fam"/>
</dbReference>
<dbReference type="STRING" id="69.GLE_4521"/>
<evidence type="ECO:0000256" key="1">
    <source>
        <dbReference type="ARBA" id="ARBA00006484"/>
    </source>
</evidence>
<dbReference type="Pfam" id="PF13561">
    <property type="entry name" value="adh_short_C2"/>
    <property type="match status" value="1"/>
</dbReference>
<reference evidence="4 5" key="1">
    <citation type="submission" date="2015-11" db="EMBL/GenBank/DDBJ databases">
        <title>Genome sequences of Lysobacter enzymogenes strain C3 and Lysobacter antibioticus ATCC 29479.</title>
        <authorList>
            <person name="Kobayashi D.Y."/>
        </authorList>
    </citation>
    <scope>NUCLEOTIDE SEQUENCE [LARGE SCALE GENOMIC DNA]</scope>
    <source>
        <strain evidence="4 5">C3</strain>
    </source>
</reference>
<protein>
    <submittedName>
        <fullName evidence="4">Oxidoreductase, short chain dehydrogenase/reductase family</fullName>
    </submittedName>
</protein>
<dbReference type="FunFam" id="3.40.50.720:FF:000084">
    <property type="entry name" value="Short-chain dehydrogenase reductase"/>
    <property type="match status" value="1"/>
</dbReference>
<dbReference type="InterPro" id="IPR036291">
    <property type="entry name" value="NAD(P)-bd_dom_sf"/>
</dbReference>
<evidence type="ECO:0000259" key="3">
    <source>
        <dbReference type="SMART" id="SM00822"/>
    </source>
</evidence>
<name>A0A0S2DMD8_LYSEN</name>
<evidence type="ECO:0000313" key="4">
    <source>
        <dbReference type="EMBL" id="ALN59862.1"/>
    </source>
</evidence>
<dbReference type="PRINTS" id="PR00081">
    <property type="entry name" value="GDHRDH"/>
</dbReference>
<dbReference type="GO" id="GO:0016491">
    <property type="term" value="F:oxidoreductase activity"/>
    <property type="evidence" value="ECO:0007669"/>
    <property type="project" value="UniProtKB-KW"/>
</dbReference>
<accession>A0A0S2DMD8</accession>
<evidence type="ECO:0000313" key="5">
    <source>
        <dbReference type="Proteomes" id="UP000061569"/>
    </source>
</evidence>
<feature type="domain" description="Ketoreductase" evidence="3">
    <location>
        <begin position="8"/>
        <end position="192"/>
    </location>
</feature>
<dbReference type="KEGG" id="lez:GLE_4521"/>
<dbReference type="EMBL" id="CP013140">
    <property type="protein sequence ID" value="ALN59862.1"/>
    <property type="molecule type" value="Genomic_DNA"/>
</dbReference>
<dbReference type="PANTHER" id="PTHR43639:SF1">
    <property type="entry name" value="SHORT-CHAIN DEHYDROGENASE_REDUCTASE FAMILY PROTEIN"/>
    <property type="match status" value="1"/>
</dbReference>
<dbReference type="PATRIC" id="fig|69.6.peg.4457"/>
<proteinExistence type="inferred from homology"/>
<keyword evidence="2" id="KW-0560">Oxidoreductase</keyword>
<dbReference type="Proteomes" id="UP000061569">
    <property type="component" value="Chromosome"/>
</dbReference>
<gene>
    <name evidence="4" type="ORF">GLE_4521</name>
</gene>
<dbReference type="PANTHER" id="PTHR43639">
    <property type="entry name" value="OXIDOREDUCTASE, SHORT-CHAIN DEHYDROGENASE/REDUCTASE FAMILY (AFU_ORTHOLOGUE AFUA_5G02870)"/>
    <property type="match status" value="1"/>
</dbReference>
<dbReference type="AlphaFoldDB" id="A0A0S2DMD8"/>
<dbReference type="Gene3D" id="3.40.50.720">
    <property type="entry name" value="NAD(P)-binding Rossmann-like Domain"/>
    <property type="match status" value="1"/>
</dbReference>
<sequence>MTLPLAGKVALVTGASRGIGAAIARRLAADGADVAITYVSSAQRAENLAAQIRADGRRAIAIAADSADAQAVTAAVERTVAELGGLDILVNNAGVWTYGPFEDESLENYERVMAIHVRAPFVAAQAASKHLPRGGRIVTIGSCLGERVGAPGMALYSLSKAAVVGLSKGLAQDLGPRGITVNTVQPGPIDTDMNPADGEGADHQRAGLPLRAFGNADDIAATVAHLAGPGGAFITGTQISVDGGFSA</sequence>
<evidence type="ECO:0000256" key="2">
    <source>
        <dbReference type="ARBA" id="ARBA00023002"/>
    </source>
</evidence>
<dbReference type="PRINTS" id="PR00080">
    <property type="entry name" value="SDRFAMILY"/>
</dbReference>
<organism evidence="4 5">
    <name type="scientific">Lysobacter enzymogenes</name>
    <dbReference type="NCBI Taxonomy" id="69"/>
    <lineage>
        <taxon>Bacteria</taxon>
        <taxon>Pseudomonadati</taxon>
        <taxon>Pseudomonadota</taxon>
        <taxon>Gammaproteobacteria</taxon>
        <taxon>Lysobacterales</taxon>
        <taxon>Lysobacteraceae</taxon>
        <taxon>Lysobacter</taxon>
    </lineage>
</organism>
<dbReference type="OrthoDB" id="9803333at2"/>